<reference evidence="1 2" key="1">
    <citation type="journal article" date="2017" name="Nat. Commun.">
        <title>Genome assembly with in vitro proximity ligation data and whole-genome triplication in lettuce.</title>
        <authorList>
            <person name="Reyes-Chin-Wo S."/>
            <person name="Wang Z."/>
            <person name="Yang X."/>
            <person name="Kozik A."/>
            <person name="Arikit S."/>
            <person name="Song C."/>
            <person name="Xia L."/>
            <person name="Froenicke L."/>
            <person name="Lavelle D.O."/>
            <person name="Truco M.J."/>
            <person name="Xia R."/>
            <person name="Zhu S."/>
            <person name="Xu C."/>
            <person name="Xu H."/>
            <person name="Xu X."/>
            <person name="Cox K."/>
            <person name="Korf I."/>
            <person name="Meyers B.C."/>
            <person name="Michelmore R.W."/>
        </authorList>
    </citation>
    <scope>NUCLEOTIDE SEQUENCE [LARGE SCALE GENOMIC DNA]</scope>
    <source>
        <strain evidence="2">cv. Salinas</strain>
        <tissue evidence="1">Seedlings</tissue>
    </source>
</reference>
<organism evidence="1 2">
    <name type="scientific">Lactuca sativa</name>
    <name type="common">Garden lettuce</name>
    <dbReference type="NCBI Taxonomy" id="4236"/>
    <lineage>
        <taxon>Eukaryota</taxon>
        <taxon>Viridiplantae</taxon>
        <taxon>Streptophyta</taxon>
        <taxon>Embryophyta</taxon>
        <taxon>Tracheophyta</taxon>
        <taxon>Spermatophyta</taxon>
        <taxon>Magnoliopsida</taxon>
        <taxon>eudicotyledons</taxon>
        <taxon>Gunneridae</taxon>
        <taxon>Pentapetalae</taxon>
        <taxon>asterids</taxon>
        <taxon>campanulids</taxon>
        <taxon>Asterales</taxon>
        <taxon>Asteraceae</taxon>
        <taxon>Cichorioideae</taxon>
        <taxon>Cichorieae</taxon>
        <taxon>Lactucinae</taxon>
        <taxon>Lactuca</taxon>
    </lineage>
</organism>
<gene>
    <name evidence="1" type="ORF">LSAT_V11C300112770</name>
</gene>
<evidence type="ECO:0000313" key="2">
    <source>
        <dbReference type="Proteomes" id="UP000235145"/>
    </source>
</evidence>
<keyword evidence="2" id="KW-1185">Reference proteome</keyword>
<sequence length="166" mass="19427">MISLMLSLDGGGAVSSGSITWFVRGSFLRKSMWMSTRLPHTLLFRSNMSFSIFLFFQTPIPVKNYITIEVQSLLYWIFGTRIVLYVNDIAMIRLFYRENRDNTGLFLRFSSCQPFLQGFCYELDFDARIIQLFFKKQGFNATYVLCRVISVIEDVPYRIQLIQGNF</sequence>
<evidence type="ECO:0000313" key="1">
    <source>
        <dbReference type="EMBL" id="KAJ0214988.1"/>
    </source>
</evidence>
<dbReference type="AlphaFoldDB" id="A0A9R1W306"/>
<protein>
    <submittedName>
        <fullName evidence="1">Uncharacterized protein</fullName>
    </submittedName>
</protein>
<name>A0A9R1W306_LACSA</name>
<dbReference type="Proteomes" id="UP000235145">
    <property type="component" value="Unassembled WGS sequence"/>
</dbReference>
<dbReference type="EMBL" id="NBSK02000003">
    <property type="protein sequence ID" value="KAJ0214988.1"/>
    <property type="molecule type" value="Genomic_DNA"/>
</dbReference>
<accession>A0A9R1W306</accession>
<proteinExistence type="predicted"/>
<comment type="caution">
    <text evidence="1">The sequence shown here is derived from an EMBL/GenBank/DDBJ whole genome shotgun (WGS) entry which is preliminary data.</text>
</comment>